<dbReference type="GeneID" id="20820773"/>
<organism evidence="1">
    <name type="scientific">Aphanomyces astaci</name>
    <name type="common">Crayfish plague agent</name>
    <dbReference type="NCBI Taxonomy" id="112090"/>
    <lineage>
        <taxon>Eukaryota</taxon>
        <taxon>Sar</taxon>
        <taxon>Stramenopiles</taxon>
        <taxon>Oomycota</taxon>
        <taxon>Saprolegniomycetes</taxon>
        <taxon>Saprolegniales</taxon>
        <taxon>Verrucalvaceae</taxon>
        <taxon>Aphanomyces</taxon>
    </lineage>
</organism>
<dbReference type="RefSeq" id="XP_009846204.1">
    <property type="nucleotide sequence ID" value="XM_009847902.1"/>
</dbReference>
<name>W4FBL4_APHAT</name>
<gene>
    <name evidence="1" type="ORF">H257_18777</name>
</gene>
<accession>W4FBL4</accession>
<sequence>MSHFFSPISNNNSEVPTLSGPFVNIVRRRCLLVLGRGCCPQDPCHPRPSIDEMDEIMAFLRNDGNSVDDSIDFIQARTSTLVVDMGAANIPASSIRTLWASMLQATQTPLVHQALRVKVGGITQLNTIPGQRGGFAFSVTEEWRKQLYGQPIISGGKSFAFGKAHPLDTIFYLDITCTRSTFPIKRMVQALVSLGTKVVYFAHGEITEYEQNFSTWRVYFDSDNIPKHCLKWCSAHDT</sequence>
<reference evidence="1" key="1">
    <citation type="submission" date="2013-12" db="EMBL/GenBank/DDBJ databases">
        <title>The Genome Sequence of Aphanomyces astaci APO3.</title>
        <authorList>
            <consortium name="The Broad Institute Genomics Platform"/>
            <person name="Russ C."/>
            <person name="Tyler B."/>
            <person name="van West P."/>
            <person name="Dieguez-Uribeondo J."/>
            <person name="Young S.K."/>
            <person name="Zeng Q."/>
            <person name="Gargeya S."/>
            <person name="Fitzgerald M."/>
            <person name="Abouelleil A."/>
            <person name="Alvarado L."/>
            <person name="Chapman S.B."/>
            <person name="Gainer-Dewar J."/>
            <person name="Goldberg J."/>
            <person name="Griggs A."/>
            <person name="Gujja S."/>
            <person name="Hansen M."/>
            <person name="Howarth C."/>
            <person name="Imamovic A."/>
            <person name="Ireland A."/>
            <person name="Larimer J."/>
            <person name="McCowan C."/>
            <person name="Murphy C."/>
            <person name="Pearson M."/>
            <person name="Poon T.W."/>
            <person name="Priest M."/>
            <person name="Roberts A."/>
            <person name="Saif S."/>
            <person name="Shea T."/>
            <person name="Sykes S."/>
            <person name="Wortman J."/>
            <person name="Nusbaum C."/>
            <person name="Birren B."/>
        </authorList>
    </citation>
    <scope>NUCLEOTIDE SEQUENCE [LARGE SCALE GENOMIC DNA]</scope>
    <source>
        <strain evidence="1">APO3</strain>
    </source>
</reference>
<proteinExistence type="predicted"/>
<dbReference type="AlphaFoldDB" id="W4FBL4"/>
<dbReference type="EMBL" id="KI913330">
    <property type="protein sequence ID" value="ETV64309.1"/>
    <property type="molecule type" value="Genomic_DNA"/>
</dbReference>
<protein>
    <submittedName>
        <fullName evidence="1">Uncharacterized protein</fullName>
    </submittedName>
</protein>
<dbReference type="VEuPathDB" id="FungiDB:H257_18777"/>
<evidence type="ECO:0000313" key="1">
    <source>
        <dbReference type="EMBL" id="ETV64309.1"/>
    </source>
</evidence>